<dbReference type="Pfam" id="PF02350">
    <property type="entry name" value="Epimerase_2"/>
    <property type="match status" value="1"/>
</dbReference>
<dbReference type="PANTHER" id="PTHR43174:SF1">
    <property type="entry name" value="UDP-N-ACETYLGLUCOSAMINE 2-EPIMERASE"/>
    <property type="match status" value="1"/>
</dbReference>
<dbReference type="AlphaFoldDB" id="A0A0S7C0P1"/>
<evidence type="ECO:0000313" key="3">
    <source>
        <dbReference type="EMBL" id="GAP42870.1"/>
    </source>
</evidence>
<dbReference type="EMBL" id="DF968182">
    <property type="protein sequence ID" value="GAP42870.1"/>
    <property type="molecule type" value="Genomic_DNA"/>
</dbReference>
<sequence>MKPVKILIIAGARPNFMKIAPIMHAMRRSPKLEPILVHTGQHYDVKMSDTFFDELNIPRPDISLEVGSDTHARQVAKIMERFEPVCDEQKPQAILVVGDVNSTMACSIVAAKKEIKIIHVEAGIRSRDRSMPEEINRMVTDAITDILMPPSRDAVDNLLAEGHAPEKIHLVGNIMIDTLLASKDLINKSEILKTLSLQAGNFVSLTLHRPSNVDNMDNFRKILAALEVIQQELPIVFPIHPRTRKMISEFGLEDYVASMKNLILTDPLGYFDFGKLISASRFVLTDSGGIQEETTVYGIPCITLRENTERPVTVWEGTNELAGCDTETIIALARQILDGNWKKGRIPELWDGAATGRIIRILEEVL</sequence>
<evidence type="ECO:0000259" key="2">
    <source>
        <dbReference type="Pfam" id="PF02350"/>
    </source>
</evidence>
<keyword evidence="4" id="KW-1185">Reference proteome</keyword>
<dbReference type="PANTHER" id="PTHR43174">
    <property type="entry name" value="UDP-N-ACETYLGLUCOSAMINE 2-EPIMERASE"/>
    <property type="match status" value="1"/>
</dbReference>
<dbReference type="InterPro" id="IPR003331">
    <property type="entry name" value="UDP_GlcNAc_Epimerase_2_dom"/>
</dbReference>
<dbReference type="InterPro" id="IPR029767">
    <property type="entry name" value="WecB-like"/>
</dbReference>
<feature type="domain" description="UDP-N-acetylglucosamine 2-epimerase" evidence="2">
    <location>
        <begin position="25"/>
        <end position="363"/>
    </location>
</feature>
<accession>A0A0S7C0P1</accession>
<dbReference type="Proteomes" id="UP000053091">
    <property type="component" value="Unassembled WGS sequence"/>
</dbReference>
<dbReference type="SUPFAM" id="SSF53756">
    <property type="entry name" value="UDP-Glycosyltransferase/glycogen phosphorylase"/>
    <property type="match status" value="1"/>
</dbReference>
<reference evidence="3" key="1">
    <citation type="journal article" date="2015" name="Genome Announc.">
        <title>Draft Genome Sequence of Bacteroidales Strain TBC1, a Novel Isolate from a Methanogenic Wastewater Treatment System.</title>
        <authorList>
            <person name="Tourlousse D.M."/>
            <person name="Matsuura N."/>
            <person name="Sun L."/>
            <person name="Toyonaga M."/>
            <person name="Kuroda K."/>
            <person name="Ohashi A."/>
            <person name="Cruz R."/>
            <person name="Yamaguchi T."/>
            <person name="Sekiguchi Y."/>
        </authorList>
    </citation>
    <scope>NUCLEOTIDE SEQUENCE [LARGE SCALE GENOMIC DNA]</scope>
    <source>
        <strain evidence="3">TBC1</strain>
    </source>
</reference>
<dbReference type="CDD" id="cd03786">
    <property type="entry name" value="GTB_UDP-GlcNAc_2-Epimerase"/>
    <property type="match status" value="1"/>
</dbReference>
<dbReference type="NCBIfam" id="TIGR00236">
    <property type="entry name" value="wecB"/>
    <property type="match status" value="1"/>
</dbReference>
<keyword evidence="1" id="KW-0413">Isomerase</keyword>
<comment type="similarity">
    <text evidence="1">Belongs to the UDP-N-acetylglucosamine 2-epimerase family.</text>
</comment>
<dbReference type="Gene3D" id="3.40.50.2000">
    <property type="entry name" value="Glycogen Phosphorylase B"/>
    <property type="match status" value="2"/>
</dbReference>
<name>A0A0S7C0P1_9BACT</name>
<dbReference type="STRING" id="1678841.TBC1_111010"/>
<dbReference type="OrthoDB" id="9803238at2"/>
<evidence type="ECO:0000313" key="4">
    <source>
        <dbReference type="Proteomes" id="UP000053091"/>
    </source>
</evidence>
<dbReference type="RefSeq" id="WP_062039370.1">
    <property type="nucleotide sequence ID" value="NZ_DF968182.1"/>
</dbReference>
<dbReference type="PATRIC" id="fig|1678841.3.peg.1143"/>
<dbReference type="GO" id="GO:0016853">
    <property type="term" value="F:isomerase activity"/>
    <property type="evidence" value="ECO:0007669"/>
    <property type="project" value="UniProtKB-KW"/>
</dbReference>
<protein>
    <submittedName>
        <fullName evidence="3">UDP-N-acetylglucosamine 2-epimerase</fullName>
    </submittedName>
</protein>
<gene>
    <name evidence="3" type="ORF">TBC1_111010</name>
</gene>
<proteinExistence type="inferred from homology"/>
<organism evidence="3">
    <name type="scientific">Lentimicrobium saccharophilum</name>
    <dbReference type="NCBI Taxonomy" id="1678841"/>
    <lineage>
        <taxon>Bacteria</taxon>
        <taxon>Pseudomonadati</taxon>
        <taxon>Bacteroidota</taxon>
        <taxon>Bacteroidia</taxon>
        <taxon>Bacteroidales</taxon>
        <taxon>Lentimicrobiaceae</taxon>
        <taxon>Lentimicrobium</taxon>
    </lineage>
</organism>
<evidence type="ECO:0000256" key="1">
    <source>
        <dbReference type="RuleBase" id="RU003513"/>
    </source>
</evidence>